<reference evidence="3" key="1">
    <citation type="submission" date="2018-05" db="EMBL/GenBank/DDBJ databases">
        <authorList>
            <person name="Lanie J.A."/>
            <person name="Ng W.-L."/>
            <person name="Kazmierczak K.M."/>
            <person name="Andrzejewski T.M."/>
            <person name="Davidsen T.M."/>
            <person name="Wayne K.J."/>
            <person name="Tettelin H."/>
            <person name="Glass J.I."/>
            <person name="Rusch D."/>
            <person name="Podicherti R."/>
            <person name="Tsui H.-C.T."/>
            <person name="Winkler M.E."/>
        </authorList>
    </citation>
    <scope>NUCLEOTIDE SEQUENCE</scope>
</reference>
<dbReference type="InterPro" id="IPR028098">
    <property type="entry name" value="Glyco_trans_4-like_N"/>
</dbReference>
<dbReference type="SUPFAM" id="SSF53756">
    <property type="entry name" value="UDP-Glycosyltransferase/glycogen phosphorylase"/>
    <property type="match status" value="1"/>
</dbReference>
<dbReference type="Gene3D" id="3.40.50.2000">
    <property type="entry name" value="Glycogen Phosphorylase B"/>
    <property type="match status" value="2"/>
</dbReference>
<accession>A0A382GFA1</accession>
<dbReference type="AlphaFoldDB" id="A0A382GFA1"/>
<evidence type="ECO:0008006" key="4">
    <source>
        <dbReference type="Google" id="ProtNLM"/>
    </source>
</evidence>
<dbReference type="GO" id="GO:0016757">
    <property type="term" value="F:glycosyltransferase activity"/>
    <property type="evidence" value="ECO:0007669"/>
    <property type="project" value="InterPro"/>
</dbReference>
<dbReference type="EMBL" id="UINC01055249">
    <property type="protein sequence ID" value="SVB73900.1"/>
    <property type="molecule type" value="Genomic_DNA"/>
</dbReference>
<evidence type="ECO:0000259" key="1">
    <source>
        <dbReference type="Pfam" id="PF00534"/>
    </source>
</evidence>
<dbReference type="Pfam" id="PF13439">
    <property type="entry name" value="Glyco_transf_4"/>
    <property type="match status" value="1"/>
</dbReference>
<organism evidence="3">
    <name type="scientific">marine metagenome</name>
    <dbReference type="NCBI Taxonomy" id="408172"/>
    <lineage>
        <taxon>unclassified sequences</taxon>
        <taxon>metagenomes</taxon>
        <taxon>ecological metagenomes</taxon>
    </lineage>
</organism>
<sequence>MKILNVNFTFNTIGEKLSDELSNLKELQKRGHTVATVTTDRANYIIEQKRLKNELFLNNDESTPIDIFGIPVYILHSTIPSLGWYCPNASKLANNIVKNFDVIHIRNWYHHLAIVFYKAALKHHIPFVFTAHNSLHHMGDNKNLKIPKKFLEKLYTKKMINQASALQSLGDSENKEFSKFGADPNKIFRIDLGVKPEDFEIIENTDIFSKFGINKENFHYILFLGRIYKKKGIELLFQAFAKHRPIDLNIIIAGPSTDDYKNELIQFANKLKIANSVKFIGPVYGSEKAQLLHHAKIFALTSYGDIHPVALLESLLMGNPVLITKNCDFPEIEEYDAGVVVDATFESVYAGLVKILKSDEKLEEYSKNAKKLANDKFLFENKVIDYENLFQFAINNQKN</sequence>
<dbReference type="PANTHER" id="PTHR12526">
    <property type="entry name" value="GLYCOSYLTRANSFERASE"/>
    <property type="match status" value="1"/>
</dbReference>
<evidence type="ECO:0000313" key="3">
    <source>
        <dbReference type="EMBL" id="SVB73900.1"/>
    </source>
</evidence>
<feature type="domain" description="Glycosyltransferase subfamily 4-like N-terminal" evidence="2">
    <location>
        <begin position="25"/>
        <end position="197"/>
    </location>
</feature>
<proteinExistence type="predicted"/>
<gene>
    <name evidence="3" type="ORF">METZ01_LOCUS226754</name>
</gene>
<protein>
    <recommendedName>
        <fullName evidence="4">Glycosyl transferase family 1 domain-containing protein</fullName>
    </recommendedName>
</protein>
<evidence type="ECO:0000259" key="2">
    <source>
        <dbReference type="Pfam" id="PF13439"/>
    </source>
</evidence>
<dbReference type="Pfam" id="PF00534">
    <property type="entry name" value="Glycos_transf_1"/>
    <property type="match status" value="1"/>
</dbReference>
<feature type="domain" description="Glycosyl transferase family 1" evidence="1">
    <location>
        <begin position="214"/>
        <end position="371"/>
    </location>
</feature>
<name>A0A382GFA1_9ZZZZ</name>
<dbReference type="InterPro" id="IPR001296">
    <property type="entry name" value="Glyco_trans_1"/>
</dbReference>